<comment type="caution">
    <text evidence="2">The sequence shown here is derived from an EMBL/GenBank/DDBJ whole genome shotgun (WGS) entry which is preliminary data.</text>
</comment>
<evidence type="ECO:0000313" key="2">
    <source>
        <dbReference type="EMBL" id="KJV36955.1"/>
    </source>
</evidence>
<keyword evidence="1" id="KW-0812">Transmembrane</keyword>
<feature type="transmembrane region" description="Helical" evidence="1">
    <location>
        <begin position="174"/>
        <end position="195"/>
    </location>
</feature>
<evidence type="ECO:0000313" key="3">
    <source>
        <dbReference type="Proteomes" id="UP000033651"/>
    </source>
</evidence>
<keyword evidence="1" id="KW-0472">Membrane</keyword>
<feature type="transmembrane region" description="Helical" evidence="1">
    <location>
        <begin position="55"/>
        <end position="77"/>
    </location>
</feature>
<dbReference type="Proteomes" id="UP000033651">
    <property type="component" value="Unassembled WGS sequence"/>
</dbReference>
<dbReference type="RefSeq" id="WP_045827828.1">
    <property type="nucleotide sequence ID" value="NZ_JZRB01000003.1"/>
</dbReference>
<feature type="transmembrane region" description="Helical" evidence="1">
    <location>
        <begin position="144"/>
        <end position="162"/>
    </location>
</feature>
<dbReference type="EMBL" id="JZRB01000003">
    <property type="protein sequence ID" value="KJV36955.1"/>
    <property type="molecule type" value="Genomic_DNA"/>
</dbReference>
<dbReference type="AlphaFoldDB" id="A0A0F3L089"/>
<name>A0A0F3L089_9GAMM</name>
<evidence type="ECO:0000256" key="1">
    <source>
        <dbReference type="SAM" id="Phobius"/>
    </source>
</evidence>
<gene>
    <name evidence="2" type="ORF">VI08_01805</name>
</gene>
<feature type="transmembrane region" description="Helical" evidence="1">
    <location>
        <begin position="89"/>
        <end position="109"/>
    </location>
</feature>
<keyword evidence="3" id="KW-1185">Reference proteome</keyword>
<keyword evidence="1" id="KW-1133">Transmembrane helix</keyword>
<feature type="transmembrane region" description="Helical" evidence="1">
    <location>
        <begin position="6"/>
        <end position="29"/>
    </location>
</feature>
<feature type="transmembrane region" description="Helical" evidence="1">
    <location>
        <begin position="121"/>
        <end position="138"/>
    </location>
</feature>
<protein>
    <submittedName>
        <fullName evidence="2">Uncharacterized protein</fullName>
    </submittedName>
</protein>
<organism evidence="2 3">
    <name type="scientific">Luteibacter yeojuensis</name>
    <dbReference type="NCBI Taxonomy" id="345309"/>
    <lineage>
        <taxon>Bacteria</taxon>
        <taxon>Pseudomonadati</taxon>
        <taxon>Pseudomonadota</taxon>
        <taxon>Gammaproteobacteria</taxon>
        <taxon>Lysobacterales</taxon>
        <taxon>Rhodanobacteraceae</taxon>
        <taxon>Luteibacter</taxon>
    </lineage>
</organism>
<accession>A0A0F3L089</accession>
<reference evidence="2 3" key="1">
    <citation type="submission" date="2015-03" db="EMBL/GenBank/DDBJ databases">
        <title>Draft genome sequence of Luteibacter yeojuensis strain SU11.</title>
        <authorList>
            <person name="Sulaiman J."/>
            <person name="Priya K."/>
            <person name="Chan K.-G."/>
        </authorList>
    </citation>
    <scope>NUCLEOTIDE SEQUENCE [LARGE SCALE GENOMIC DNA]</scope>
    <source>
        <strain evidence="2 3">SU11</strain>
    </source>
</reference>
<dbReference type="PATRIC" id="fig|345309.4.peg.2229"/>
<proteinExistence type="predicted"/>
<sequence>MLDKVQQFVVVLQIAGAALFSAAYGVTAWEMKRQPRRRWLIWKAQQRTEFGRRSLILGFLVAVACQLTWTFVAFWLAQSFDDACNYATFAAPCLAALLAGRTLVAQLVVPERPMRTAEFRNFFFSVLLLLFGYAAYLVHNASKAVVGVAMVGVLASALIPLIRRRVWRSSASPAANRLIQAALACNGLGMLIYVVHQVRA</sequence>